<dbReference type="Pfam" id="PF25888">
    <property type="entry name" value="WHD_DnaB"/>
    <property type="match status" value="1"/>
</dbReference>
<gene>
    <name evidence="6" type="ORF">SAMN05216375_12234</name>
    <name evidence="5" type="ORF">TR210_505</name>
</gene>
<evidence type="ECO:0000259" key="4">
    <source>
        <dbReference type="Pfam" id="PF25888"/>
    </source>
</evidence>
<keyword evidence="8" id="KW-1185">Reference proteome</keyword>
<dbReference type="Proteomes" id="UP000199280">
    <property type="component" value="Unassembled WGS sequence"/>
</dbReference>
<evidence type="ECO:0000256" key="1">
    <source>
        <dbReference type="ARBA" id="ARBA00093462"/>
    </source>
</evidence>
<proteinExistence type="inferred from homology"/>
<dbReference type="AlphaFoldDB" id="A0A143YBN9"/>
<keyword evidence="6" id="KW-0547">Nucleotide-binding</keyword>
<dbReference type="Proteomes" id="UP000076878">
    <property type="component" value="Unassembled WGS sequence"/>
</dbReference>
<evidence type="ECO:0000259" key="3">
    <source>
        <dbReference type="Pfam" id="PF07261"/>
    </source>
</evidence>
<dbReference type="InterPro" id="IPR058660">
    <property type="entry name" value="WHD_DnaB"/>
</dbReference>
<evidence type="ECO:0000313" key="5">
    <source>
        <dbReference type="EMBL" id="CZQ85903.1"/>
    </source>
</evidence>
<dbReference type="EMBL" id="FNYT01000022">
    <property type="protein sequence ID" value="SEJ69609.1"/>
    <property type="molecule type" value="Genomic_DNA"/>
</dbReference>
<reference evidence="5 7" key="1">
    <citation type="submission" date="2016-02" db="EMBL/GenBank/DDBJ databases">
        <authorList>
            <person name="Wen L."/>
            <person name="He K."/>
            <person name="Yang H."/>
        </authorList>
    </citation>
    <scope>NUCLEOTIDE SEQUENCE [LARGE SCALE GENOMIC DNA]</scope>
    <source>
        <strain evidence="5">Trichococcus_R210</strain>
    </source>
</reference>
<sequence>MSYPWQNISPKDPFRASQTSLISDVDRKILTQLYQPIIGPHAFSLYLTLLAEIPQDTYWSRDLLHAELLALSNVGIPEFYQARVKLEGIGLLKTFLVNEPAKQYLYELQQPLSSHAFFRDDLMGLLLYEKVGERKYRELQQRFSRQASAAPNAENITKSFLDVFSFSESAFAEQARMRQNEKTLLGDSGANLPLIENTGFDFAFFRQLLNKQFVKRESITKELEHTITILHTLFGCDELQMAQFILEAADIESGKVDGEALKKIVSDAYEQKHSTRLEVKDKVTQSIQTAKDTEKVREQKLIQARFSNEEITFIKACEQLTPHQFLTSIKKQKGGIVTSSETQLLRTLMEKADFKPSVLNVLTHYVLVILNNPHLSKAYVEAIANDWLQDGVDSPEKALAKAKQFAGEMKAKAEKRAAGRTTAKNYGKTVVRKKENLPEWATAENKAVVETPLTPEAQQKLNERIKKLKSSGKAGEE</sequence>
<evidence type="ECO:0000313" key="7">
    <source>
        <dbReference type="Proteomes" id="UP000076878"/>
    </source>
</evidence>
<accession>A0A143YBN9</accession>
<keyword evidence="6" id="KW-0378">Hydrolase</keyword>
<keyword evidence="6" id="KW-0067">ATP-binding</keyword>
<dbReference type="RefSeq" id="WP_068621216.1">
    <property type="nucleotide sequence ID" value="NZ_FJNB01000002.1"/>
</dbReference>
<comment type="similarity">
    <text evidence="1">Belongs to the DnaB/DnaD family.</text>
</comment>
<dbReference type="GO" id="GO:0004386">
    <property type="term" value="F:helicase activity"/>
    <property type="evidence" value="ECO:0007669"/>
    <property type="project" value="UniProtKB-KW"/>
</dbReference>
<dbReference type="OrthoDB" id="2082007at2"/>
<evidence type="ECO:0000256" key="2">
    <source>
        <dbReference type="SAM" id="MobiDB-lite"/>
    </source>
</evidence>
<dbReference type="EMBL" id="FJNB01000002">
    <property type="protein sequence ID" value="CZQ85903.1"/>
    <property type="molecule type" value="Genomic_DNA"/>
</dbReference>
<dbReference type="Pfam" id="PF07261">
    <property type="entry name" value="DnaB_2"/>
    <property type="match status" value="1"/>
</dbReference>
<reference evidence="6 8" key="2">
    <citation type="submission" date="2016-10" db="EMBL/GenBank/DDBJ databases">
        <authorList>
            <person name="Varghese N."/>
            <person name="Submissions S."/>
        </authorList>
    </citation>
    <scope>NUCLEOTIDE SEQUENCE [LARGE SCALE GENOMIC DNA]</scope>
    <source>
        <strain evidence="6 8">DSM 22150</strain>
    </source>
</reference>
<organism evidence="5 7">
    <name type="scientific">Trichococcus ilyis</name>
    <dbReference type="NCBI Taxonomy" id="640938"/>
    <lineage>
        <taxon>Bacteria</taxon>
        <taxon>Bacillati</taxon>
        <taxon>Bacillota</taxon>
        <taxon>Bacilli</taxon>
        <taxon>Lactobacillales</taxon>
        <taxon>Carnobacteriaceae</taxon>
        <taxon>Trichococcus</taxon>
    </lineage>
</organism>
<evidence type="ECO:0000313" key="6">
    <source>
        <dbReference type="EMBL" id="SEJ69609.1"/>
    </source>
</evidence>
<dbReference type="InterPro" id="IPR006343">
    <property type="entry name" value="DnaB/C_C"/>
</dbReference>
<feature type="domain" description="DnaB/C C-terminal" evidence="3">
    <location>
        <begin position="327"/>
        <end position="400"/>
    </location>
</feature>
<evidence type="ECO:0000313" key="8">
    <source>
        <dbReference type="Proteomes" id="UP000199280"/>
    </source>
</evidence>
<keyword evidence="6" id="KW-0347">Helicase</keyword>
<name>A0A143YBN9_9LACT</name>
<protein>
    <submittedName>
        <fullName evidence="5">Replication initiation and membrane attachment</fullName>
    </submittedName>
    <submittedName>
        <fullName evidence="6">Replicative DNA helicase loader DnaB</fullName>
    </submittedName>
</protein>
<feature type="region of interest" description="Disordered" evidence="2">
    <location>
        <begin position="451"/>
        <end position="477"/>
    </location>
</feature>
<dbReference type="STRING" id="640938.TR210_505"/>
<feature type="domain" description="Replicative helicase loading/DNA remodeling protein DnaB N-terminal winged helix" evidence="4">
    <location>
        <begin position="9"/>
        <end position="248"/>
    </location>
</feature>